<reference evidence="1" key="1">
    <citation type="submission" date="2012-11" db="EMBL/GenBank/DDBJ databases">
        <title>Dependencies among metagenomic species, viruses, plasmids and units of genetic variation.</title>
        <authorList>
            <person name="Nielsen H.B."/>
            <person name="Almeida M."/>
            <person name="Juncker A.S."/>
            <person name="Rasmussen S."/>
            <person name="Li J."/>
            <person name="Sunagawa S."/>
            <person name="Plichta D."/>
            <person name="Gautier L."/>
            <person name="Le Chatelier E."/>
            <person name="Peletier E."/>
            <person name="Bonde I."/>
            <person name="Nielsen T."/>
            <person name="Manichanh C."/>
            <person name="Arumugam M."/>
            <person name="Batto J."/>
            <person name="Santos M.B.Q.D."/>
            <person name="Blom N."/>
            <person name="Borruel N."/>
            <person name="Burgdorf K.S."/>
            <person name="Boumezbeur F."/>
            <person name="Casellas F."/>
            <person name="Dore J."/>
            <person name="Guarner F."/>
            <person name="Hansen T."/>
            <person name="Hildebrand F."/>
            <person name="Kaas R.S."/>
            <person name="Kennedy S."/>
            <person name="Kristiansen K."/>
            <person name="Kultima J.R."/>
            <person name="Leonard P."/>
            <person name="Levenez F."/>
            <person name="Lund O."/>
            <person name="Moumen B."/>
            <person name="Le Paslier D."/>
            <person name="Pons N."/>
            <person name="Pedersen O."/>
            <person name="Prifti E."/>
            <person name="Qin J."/>
            <person name="Raes J."/>
            <person name="Tap J."/>
            <person name="Tims S."/>
            <person name="Ussery D.W."/>
            <person name="Yamada T."/>
            <person name="MetaHit consortium"/>
            <person name="Renault P."/>
            <person name="Sicheritz-Ponten T."/>
            <person name="Bork P."/>
            <person name="Wang J."/>
            <person name="Brunak S."/>
            <person name="Ehrlich S.D."/>
        </authorList>
    </citation>
    <scope>NUCLEOTIDE SEQUENCE [LARGE SCALE GENOMIC DNA]</scope>
</reference>
<organism evidence="1 2">
    <name type="scientific">[Eubacterium] siraeum CAG:80</name>
    <dbReference type="NCBI Taxonomy" id="1263080"/>
    <lineage>
        <taxon>Bacteria</taxon>
        <taxon>Bacillati</taxon>
        <taxon>Bacillota</taxon>
        <taxon>Clostridia</taxon>
        <taxon>Eubacteriales</taxon>
        <taxon>Oscillospiraceae</taxon>
        <taxon>Oscillospiraceae incertae sedis</taxon>
    </lineage>
</organism>
<dbReference type="EMBL" id="CBFJ010000187">
    <property type="protein sequence ID" value="CDC48822.1"/>
    <property type="molecule type" value="Genomic_DNA"/>
</dbReference>
<dbReference type="AlphaFoldDB" id="R6SQC5"/>
<name>R6SQC5_9FIRM</name>
<proteinExistence type="predicted"/>
<comment type="caution">
    <text evidence="1">The sequence shown here is derived from an EMBL/GenBank/DDBJ whole genome shotgun (WGS) entry which is preliminary data.</text>
</comment>
<gene>
    <name evidence="1" type="ORF">BN788_00595</name>
</gene>
<dbReference type="Proteomes" id="UP000018142">
    <property type="component" value="Unassembled WGS sequence"/>
</dbReference>
<sequence length="77" mass="8510">MVHCYEIGKLAAKDGEVEYYIVLKCNGYEYKSNVLKLTLATCSHPEDSLLYENDGFVICGICDALIEAEVVDADGSR</sequence>
<protein>
    <submittedName>
        <fullName evidence="1">Fibronectin type III domain</fullName>
    </submittedName>
</protein>
<accession>R6SQC5</accession>
<evidence type="ECO:0000313" key="1">
    <source>
        <dbReference type="EMBL" id="CDC48822.1"/>
    </source>
</evidence>
<evidence type="ECO:0000313" key="2">
    <source>
        <dbReference type="Proteomes" id="UP000018142"/>
    </source>
</evidence>